<dbReference type="OrthoDB" id="1936908at2759"/>
<accession>A0A2Z7CYL7</accession>
<proteinExistence type="predicted"/>
<organism evidence="1 2">
    <name type="scientific">Dorcoceras hygrometricum</name>
    <dbReference type="NCBI Taxonomy" id="472368"/>
    <lineage>
        <taxon>Eukaryota</taxon>
        <taxon>Viridiplantae</taxon>
        <taxon>Streptophyta</taxon>
        <taxon>Embryophyta</taxon>
        <taxon>Tracheophyta</taxon>
        <taxon>Spermatophyta</taxon>
        <taxon>Magnoliopsida</taxon>
        <taxon>eudicotyledons</taxon>
        <taxon>Gunneridae</taxon>
        <taxon>Pentapetalae</taxon>
        <taxon>asterids</taxon>
        <taxon>lamiids</taxon>
        <taxon>Lamiales</taxon>
        <taxon>Gesneriaceae</taxon>
        <taxon>Didymocarpoideae</taxon>
        <taxon>Trichosporeae</taxon>
        <taxon>Loxocarpinae</taxon>
        <taxon>Dorcoceras</taxon>
    </lineage>
</organism>
<sequence length="133" mass="15151">MRSVVANHGPRSSPRRLAPTKFAGNLALHEKRLKLAVLQLRDDAQRWWRGTSRMLRDNGDSVNVWISAFRKFLLRELNQEKSVRCVEPTKSNAIIGVVTARCERLPLSCENRWVPIIHGPMISRLIGRGIEAT</sequence>
<evidence type="ECO:0000313" key="2">
    <source>
        <dbReference type="Proteomes" id="UP000250235"/>
    </source>
</evidence>
<dbReference type="AlphaFoldDB" id="A0A2Z7CYL7"/>
<dbReference type="EMBL" id="KQ991129">
    <property type="protein sequence ID" value="KZV52282.1"/>
    <property type="molecule type" value="Genomic_DNA"/>
</dbReference>
<protein>
    <submittedName>
        <fullName evidence="1">Uncharacterized protein</fullName>
    </submittedName>
</protein>
<evidence type="ECO:0000313" key="1">
    <source>
        <dbReference type="EMBL" id="KZV52282.1"/>
    </source>
</evidence>
<dbReference type="Proteomes" id="UP000250235">
    <property type="component" value="Unassembled WGS sequence"/>
</dbReference>
<gene>
    <name evidence="1" type="ORF">F511_39155</name>
</gene>
<name>A0A2Z7CYL7_9LAMI</name>
<keyword evidence="2" id="KW-1185">Reference proteome</keyword>
<reference evidence="1 2" key="1">
    <citation type="journal article" date="2015" name="Proc. Natl. Acad. Sci. U.S.A.">
        <title>The resurrection genome of Boea hygrometrica: A blueprint for survival of dehydration.</title>
        <authorList>
            <person name="Xiao L."/>
            <person name="Yang G."/>
            <person name="Zhang L."/>
            <person name="Yang X."/>
            <person name="Zhao S."/>
            <person name="Ji Z."/>
            <person name="Zhou Q."/>
            <person name="Hu M."/>
            <person name="Wang Y."/>
            <person name="Chen M."/>
            <person name="Xu Y."/>
            <person name="Jin H."/>
            <person name="Xiao X."/>
            <person name="Hu G."/>
            <person name="Bao F."/>
            <person name="Hu Y."/>
            <person name="Wan P."/>
            <person name="Li L."/>
            <person name="Deng X."/>
            <person name="Kuang T."/>
            <person name="Xiang C."/>
            <person name="Zhu J.K."/>
            <person name="Oliver M.J."/>
            <person name="He Y."/>
        </authorList>
    </citation>
    <scope>NUCLEOTIDE SEQUENCE [LARGE SCALE GENOMIC DNA]</scope>
    <source>
        <strain evidence="2">cv. XS01</strain>
    </source>
</reference>